<comment type="caution">
    <text evidence="1">The sequence shown here is derived from an EMBL/GenBank/DDBJ whole genome shotgun (WGS) entry which is preliminary data.</text>
</comment>
<sequence>METLQRAGGRWEPGTVPYTEWAYERYAEQFLFSRQPGFRRYKDKVYILYLNKAGCFCVQPEVVPR</sequence>
<evidence type="ECO:0000313" key="1">
    <source>
        <dbReference type="EMBL" id="PGQ05975.1"/>
    </source>
</evidence>
<evidence type="ECO:0000313" key="2">
    <source>
        <dbReference type="Proteomes" id="UP000221438"/>
    </source>
</evidence>
<proteinExistence type="predicted"/>
<protein>
    <submittedName>
        <fullName evidence="1">Uncharacterized protein</fullName>
    </submittedName>
</protein>
<reference evidence="1 2" key="1">
    <citation type="submission" date="2017-09" db="EMBL/GenBank/DDBJ databases">
        <title>Large-scale bioinformatics analysis of Bacillus genomes uncovers conserved roles of natural products in bacterial physiology.</title>
        <authorList>
            <consortium name="Agbiome Team Llc"/>
            <person name="Bleich R.M."/>
            <person name="Grubbs K.J."/>
            <person name="Santa Maria K.C."/>
            <person name="Allen S.E."/>
            <person name="Farag S."/>
            <person name="Shank E.A."/>
            <person name="Bowers A."/>
        </authorList>
    </citation>
    <scope>NUCLEOTIDE SEQUENCE [LARGE SCALE GENOMIC DNA]</scope>
    <source>
        <strain evidence="1 2">AFS046104</strain>
    </source>
</reference>
<dbReference type="Proteomes" id="UP000221438">
    <property type="component" value="Unassembled WGS sequence"/>
</dbReference>
<gene>
    <name evidence="1" type="ORF">COA08_23790</name>
</gene>
<dbReference type="AlphaFoldDB" id="A0A2C0EHT2"/>
<name>A0A2C0EHT2_BACCE</name>
<organism evidence="1 2">
    <name type="scientific">Bacillus cereus</name>
    <dbReference type="NCBI Taxonomy" id="1396"/>
    <lineage>
        <taxon>Bacteria</taxon>
        <taxon>Bacillati</taxon>
        <taxon>Bacillota</taxon>
        <taxon>Bacilli</taxon>
        <taxon>Bacillales</taxon>
        <taxon>Bacillaceae</taxon>
        <taxon>Bacillus</taxon>
        <taxon>Bacillus cereus group</taxon>
    </lineage>
</organism>
<dbReference type="EMBL" id="NUJQ01000041">
    <property type="protein sequence ID" value="PGQ05975.1"/>
    <property type="molecule type" value="Genomic_DNA"/>
</dbReference>
<accession>A0A2C0EHT2</accession>